<evidence type="ECO:0000313" key="3">
    <source>
        <dbReference type="EMBL" id="MZP29984.1"/>
    </source>
</evidence>
<keyword evidence="4" id="KW-1185">Reference proteome</keyword>
<dbReference type="PROSITE" id="PS50887">
    <property type="entry name" value="GGDEF"/>
    <property type="match status" value="1"/>
</dbReference>
<dbReference type="GO" id="GO:0071111">
    <property type="term" value="F:cyclic-guanylate-specific phosphodiesterase activity"/>
    <property type="evidence" value="ECO:0007669"/>
    <property type="project" value="InterPro"/>
</dbReference>
<dbReference type="NCBIfam" id="TIGR00254">
    <property type="entry name" value="GGDEF"/>
    <property type="match status" value="1"/>
</dbReference>
<dbReference type="EMBL" id="WXEY01000008">
    <property type="protein sequence ID" value="MZP29984.1"/>
    <property type="molecule type" value="Genomic_DNA"/>
</dbReference>
<dbReference type="InterPro" id="IPR003018">
    <property type="entry name" value="GAF"/>
</dbReference>
<dbReference type="PANTHER" id="PTHR33121:SF23">
    <property type="entry name" value="CYCLIC DI-GMP PHOSPHODIESTERASE PDEB"/>
    <property type="match status" value="1"/>
</dbReference>
<dbReference type="CDD" id="cd01949">
    <property type="entry name" value="GGDEF"/>
    <property type="match status" value="1"/>
</dbReference>
<dbReference type="CDD" id="cd01948">
    <property type="entry name" value="EAL"/>
    <property type="match status" value="1"/>
</dbReference>
<dbReference type="Proteomes" id="UP000463470">
    <property type="component" value="Unassembled WGS sequence"/>
</dbReference>
<dbReference type="OrthoDB" id="9762141at2"/>
<organism evidence="3 4">
    <name type="scientific">Heliomicrobium undosum</name>
    <dbReference type="NCBI Taxonomy" id="121734"/>
    <lineage>
        <taxon>Bacteria</taxon>
        <taxon>Bacillati</taxon>
        <taxon>Bacillota</taxon>
        <taxon>Clostridia</taxon>
        <taxon>Eubacteriales</taxon>
        <taxon>Heliobacteriaceae</taxon>
        <taxon>Heliomicrobium</taxon>
    </lineage>
</organism>
<dbReference type="Pfam" id="PF01590">
    <property type="entry name" value="GAF"/>
    <property type="match status" value="1"/>
</dbReference>
<feature type="domain" description="EAL" evidence="1">
    <location>
        <begin position="386"/>
        <end position="635"/>
    </location>
</feature>
<dbReference type="SMART" id="SM00065">
    <property type="entry name" value="GAF"/>
    <property type="match status" value="1"/>
</dbReference>
<dbReference type="InterPro" id="IPR029787">
    <property type="entry name" value="Nucleotide_cyclase"/>
</dbReference>
<evidence type="ECO:0000259" key="2">
    <source>
        <dbReference type="PROSITE" id="PS50887"/>
    </source>
</evidence>
<dbReference type="InterPro" id="IPR050706">
    <property type="entry name" value="Cyclic-di-GMP_PDE-like"/>
</dbReference>
<dbReference type="PANTHER" id="PTHR33121">
    <property type="entry name" value="CYCLIC DI-GMP PHOSPHODIESTERASE PDEF"/>
    <property type="match status" value="1"/>
</dbReference>
<dbReference type="InterPro" id="IPR000160">
    <property type="entry name" value="GGDEF_dom"/>
</dbReference>
<proteinExistence type="predicted"/>
<evidence type="ECO:0000313" key="4">
    <source>
        <dbReference type="Proteomes" id="UP000463470"/>
    </source>
</evidence>
<dbReference type="AlphaFoldDB" id="A0A845L561"/>
<dbReference type="InterPro" id="IPR035919">
    <property type="entry name" value="EAL_sf"/>
</dbReference>
<dbReference type="Pfam" id="PF00990">
    <property type="entry name" value="GGDEF"/>
    <property type="match status" value="1"/>
</dbReference>
<accession>A0A845L561</accession>
<sequence>MTLYNSSAAGTAKENDLEKALQKQERLLYGVTCATNRLLTRQSFGEAVEDALAILGRAVDVDRVYLFENTWLPDQREWLMSHRQEWCSDPARAHPFHPQLQNRSYRQSGFQRWLDTFLQGGLIRGLVQDFPESEQIPLHMHHKICSLIAVPIFTDDQLWGFIGFDDCRLLRQWTPQEEAALSTVAYSLGGAIKHQRTLDEQKKAEERLRHMASHDFLTGIPNRYHLEMALAQAVEAAAPDRTKALLFVDIDNFNVINDLLGHDVGDRLLIALAAVLRRKVIPPNMVARLGGDEFAVLLSAADEETACQVADELLRWDQEEGSMPVLSGQGLRLTTSVGIVLIDGAMSPQQVLARAGTTMHLAKSMGRGRRLIARADEHGLNRLEKAQQLIDLLKDAAEEGRFSLFFMPIVNLQEGSVRHHEALLRLSDRKGRWISPGEFIPVAENFGLMTDIDRWVVGEALRILRAHPQLELYINISGESLGDMELLQFITGAIRSSGVAPERLGFEITETAVVRDLIKAQQWVGELKKLGCSFAIDDFGNGYSSFSYLFRLPVDYIKIDGAYVRAIEENPESMALVKGINDLAHSLGKRTIAEYVENEQIWRRLKAMGIECGQGYYWGAPRPAIEETYCGWLAGVMDVAKAGVEK</sequence>
<dbReference type="InterPro" id="IPR001633">
    <property type="entry name" value="EAL_dom"/>
</dbReference>
<evidence type="ECO:0000259" key="1">
    <source>
        <dbReference type="PROSITE" id="PS50883"/>
    </source>
</evidence>
<dbReference type="Gene3D" id="3.30.450.40">
    <property type="match status" value="1"/>
</dbReference>
<dbReference type="PROSITE" id="PS50883">
    <property type="entry name" value="EAL"/>
    <property type="match status" value="1"/>
</dbReference>
<protein>
    <submittedName>
        <fullName evidence="3">EAL domain-containing protein</fullName>
    </submittedName>
</protein>
<comment type="caution">
    <text evidence="3">The sequence shown here is derived from an EMBL/GenBank/DDBJ whole genome shotgun (WGS) entry which is preliminary data.</text>
</comment>
<reference evidence="3 4" key="1">
    <citation type="submission" date="2020-01" db="EMBL/GenBank/DDBJ databases">
        <title>Whole-genome sequence of Heliobacterium undosum DSM 13378.</title>
        <authorList>
            <person name="Kyndt J.A."/>
            <person name="Meyer T.E."/>
        </authorList>
    </citation>
    <scope>NUCLEOTIDE SEQUENCE [LARGE SCALE GENOMIC DNA]</scope>
    <source>
        <strain evidence="3 4">DSM 13378</strain>
    </source>
</reference>
<feature type="domain" description="GGDEF" evidence="2">
    <location>
        <begin position="241"/>
        <end position="375"/>
    </location>
</feature>
<dbReference type="SUPFAM" id="SSF55073">
    <property type="entry name" value="Nucleotide cyclase"/>
    <property type="match status" value="1"/>
</dbReference>
<dbReference type="Gene3D" id="3.20.20.450">
    <property type="entry name" value="EAL domain"/>
    <property type="match status" value="1"/>
</dbReference>
<name>A0A845L561_9FIRM</name>
<dbReference type="SMART" id="SM00267">
    <property type="entry name" value="GGDEF"/>
    <property type="match status" value="1"/>
</dbReference>
<dbReference type="RefSeq" id="WP_161258384.1">
    <property type="nucleotide sequence ID" value="NZ_WXEY01000008.1"/>
</dbReference>
<gene>
    <name evidence="3" type="ORF">GTO91_09735</name>
</gene>
<dbReference type="InterPro" id="IPR029016">
    <property type="entry name" value="GAF-like_dom_sf"/>
</dbReference>
<dbReference type="Pfam" id="PF00563">
    <property type="entry name" value="EAL"/>
    <property type="match status" value="1"/>
</dbReference>
<dbReference type="Gene3D" id="3.30.70.270">
    <property type="match status" value="1"/>
</dbReference>
<dbReference type="SUPFAM" id="SSF141868">
    <property type="entry name" value="EAL domain-like"/>
    <property type="match status" value="1"/>
</dbReference>
<dbReference type="SMART" id="SM00052">
    <property type="entry name" value="EAL"/>
    <property type="match status" value="1"/>
</dbReference>
<dbReference type="InterPro" id="IPR043128">
    <property type="entry name" value="Rev_trsase/Diguanyl_cyclase"/>
</dbReference>
<dbReference type="SUPFAM" id="SSF55781">
    <property type="entry name" value="GAF domain-like"/>
    <property type="match status" value="1"/>
</dbReference>